<dbReference type="AlphaFoldDB" id="A0A1Q2HT14"/>
<protein>
    <submittedName>
        <fullName evidence="2">Uncharacterized protein</fullName>
    </submittedName>
</protein>
<keyword evidence="1" id="KW-1133">Transmembrane helix</keyword>
<dbReference type="STRING" id="1940790.L21SP3_02287"/>
<evidence type="ECO:0000313" key="3">
    <source>
        <dbReference type="Proteomes" id="UP000188273"/>
    </source>
</evidence>
<dbReference type="RefSeq" id="WP_077541674.1">
    <property type="nucleotide sequence ID" value="NZ_CP019633.1"/>
</dbReference>
<keyword evidence="1" id="KW-0472">Membrane</keyword>
<name>A0A1Q2HT14_9BACT</name>
<proteinExistence type="predicted"/>
<organism evidence="2 3">
    <name type="scientific">Sedimentisphaera cyanobacteriorum</name>
    <dbReference type="NCBI Taxonomy" id="1940790"/>
    <lineage>
        <taxon>Bacteria</taxon>
        <taxon>Pseudomonadati</taxon>
        <taxon>Planctomycetota</taxon>
        <taxon>Phycisphaerae</taxon>
        <taxon>Sedimentisphaerales</taxon>
        <taxon>Sedimentisphaeraceae</taxon>
        <taxon>Sedimentisphaera</taxon>
    </lineage>
</organism>
<dbReference type="KEGG" id="pbu:L21SP3_02287"/>
<keyword evidence="1" id="KW-0812">Transmembrane</keyword>
<keyword evidence="3" id="KW-1185">Reference proteome</keyword>
<sequence>MRSKKNVGPINILLLGGWLFCVLFAAVQFRILFEGYENWALLHKRNYLKVAYALNEYEKSFGKYPDSKSWYDDIINEYNFVSEEDFLLLGEKESFNIALNRNLMGKQRKGKYTVLLYQGSDKKNQIGVKADYKKSKGWVITVGGDYFEFDKDSGVLKSETESKVMQPQDLRF</sequence>
<feature type="transmembrane region" description="Helical" evidence="1">
    <location>
        <begin position="12"/>
        <end position="33"/>
    </location>
</feature>
<dbReference type="EMBL" id="CP019633">
    <property type="protein sequence ID" value="AQQ10455.1"/>
    <property type="molecule type" value="Genomic_DNA"/>
</dbReference>
<dbReference type="OrthoDB" id="9883815at2"/>
<dbReference type="Proteomes" id="UP000188273">
    <property type="component" value="Chromosome"/>
</dbReference>
<accession>A0A1Q2HT14</accession>
<reference evidence="3" key="1">
    <citation type="submission" date="2017-02" db="EMBL/GenBank/DDBJ databases">
        <title>Comparative genomics and description of representatives of a novel lineage of planctomycetes thriving in anoxic sediments.</title>
        <authorList>
            <person name="Spring S."/>
            <person name="Bunk B."/>
            <person name="Sproer C."/>
            <person name="Klenk H.-P."/>
        </authorList>
    </citation>
    <scope>NUCLEOTIDE SEQUENCE [LARGE SCALE GENOMIC DNA]</scope>
    <source>
        <strain evidence="3">L21-RPul-D3</strain>
    </source>
</reference>
<gene>
    <name evidence="2" type="ORF">L21SP3_02287</name>
</gene>
<evidence type="ECO:0000256" key="1">
    <source>
        <dbReference type="SAM" id="Phobius"/>
    </source>
</evidence>
<evidence type="ECO:0000313" key="2">
    <source>
        <dbReference type="EMBL" id="AQQ10455.1"/>
    </source>
</evidence>